<sequence>MKSFIVPCVDFIRLSSQMLQSSLFRLAECHCTGECPEVLKYGMPWNRCGVALSPSGYAVLQS</sequence>
<dbReference type="EMBL" id="GBXM01083021">
    <property type="protein sequence ID" value="JAH25556.1"/>
    <property type="molecule type" value="Transcribed_RNA"/>
</dbReference>
<reference evidence="1" key="2">
    <citation type="journal article" date="2015" name="Fish Shellfish Immunol.">
        <title>Early steps in the European eel (Anguilla anguilla)-Vibrio vulnificus interaction in the gills: Role of the RtxA13 toxin.</title>
        <authorList>
            <person name="Callol A."/>
            <person name="Pajuelo D."/>
            <person name="Ebbesson L."/>
            <person name="Teles M."/>
            <person name="MacKenzie S."/>
            <person name="Amaro C."/>
        </authorList>
    </citation>
    <scope>NUCLEOTIDE SEQUENCE</scope>
</reference>
<dbReference type="AlphaFoldDB" id="A0A0E9R8S6"/>
<accession>A0A0E9R8S6</accession>
<name>A0A0E9R8S6_ANGAN</name>
<organism evidence="1">
    <name type="scientific">Anguilla anguilla</name>
    <name type="common">European freshwater eel</name>
    <name type="synonym">Muraena anguilla</name>
    <dbReference type="NCBI Taxonomy" id="7936"/>
    <lineage>
        <taxon>Eukaryota</taxon>
        <taxon>Metazoa</taxon>
        <taxon>Chordata</taxon>
        <taxon>Craniata</taxon>
        <taxon>Vertebrata</taxon>
        <taxon>Euteleostomi</taxon>
        <taxon>Actinopterygii</taxon>
        <taxon>Neopterygii</taxon>
        <taxon>Teleostei</taxon>
        <taxon>Anguilliformes</taxon>
        <taxon>Anguillidae</taxon>
        <taxon>Anguilla</taxon>
    </lineage>
</organism>
<evidence type="ECO:0000313" key="1">
    <source>
        <dbReference type="EMBL" id="JAH25556.1"/>
    </source>
</evidence>
<protein>
    <submittedName>
        <fullName evidence="1">Uncharacterized protein</fullName>
    </submittedName>
</protein>
<reference evidence="1" key="1">
    <citation type="submission" date="2014-11" db="EMBL/GenBank/DDBJ databases">
        <authorList>
            <person name="Amaro Gonzalez C."/>
        </authorList>
    </citation>
    <scope>NUCLEOTIDE SEQUENCE</scope>
</reference>
<proteinExistence type="predicted"/>